<dbReference type="PANTHER" id="PTHR33495:SF2">
    <property type="entry name" value="ANTI-SIGMA FACTOR ANTAGONIST TM_1081-RELATED"/>
    <property type="match status" value="1"/>
</dbReference>
<dbReference type="Proteomes" id="UP000179935">
    <property type="component" value="Unassembled WGS sequence"/>
</dbReference>
<comment type="caution">
    <text evidence="4">The sequence shown here is derived from an EMBL/GenBank/DDBJ whole genome shotgun (WGS) entry which is preliminary data.</text>
</comment>
<dbReference type="Pfam" id="PF03861">
    <property type="entry name" value="ANTAR"/>
    <property type="match status" value="1"/>
</dbReference>
<evidence type="ECO:0000256" key="1">
    <source>
        <dbReference type="SAM" id="MobiDB-lite"/>
    </source>
</evidence>
<evidence type="ECO:0000313" key="5">
    <source>
        <dbReference type="Proteomes" id="UP000179935"/>
    </source>
</evidence>
<keyword evidence="5" id="KW-1185">Reference proteome</keyword>
<organism evidence="4 5">
    <name type="scientific">Streptomyces colonosanans</name>
    <dbReference type="NCBI Taxonomy" id="1428652"/>
    <lineage>
        <taxon>Bacteria</taxon>
        <taxon>Bacillati</taxon>
        <taxon>Actinomycetota</taxon>
        <taxon>Actinomycetes</taxon>
        <taxon>Kitasatosporales</taxon>
        <taxon>Streptomycetaceae</taxon>
        <taxon>Streptomyces</taxon>
    </lineage>
</organism>
<feature type="region of interest" description="Disordered" evidence="1">
    <location>
        <begin position="199"/>
        <end position="226"/>
    </location>
</feature>
<sequence length="226" mass="24022">MSGELDIGTEQVLRDALHNALRCSASGVDLDLAGVDFCDCSGLNVLLCVRRRALREAKTLVLTATGPAVERLLSLTGTRCLFDLAGTVTDGYARCSREGRAASAQGKRPDDTDWDLRIELVQLRRAMQTRTVIDLARGVLMASFALSAQDAWSVLVTVSQKTNTKLHRVAQDLVEAVAGDAAPGPVRQELATALCGLRETGSSHGTDKDCKGGGEGGRTRKPAQST</sequence>
<name>A0A1S2PIM5_9ACTN</name>
<dbReference type="PROSITE" id="PS50921">
    <property type="entry name" value="ANTAR"/>
    <property type="match status" value="1"/>
</dbReference>
<dbReference type="Gene3D" id="1.10.10.10">
    <property type="entry name" value="Winged helix-like DNA-binding domain superfamily/Winged helix DNA-binding domain"/>
    <property type="match status" value="1"/>
</dbReference>
<dbReference type="Pfam" id="PF13466">
    <property type="entry name" value="STAS_2"/>
    <property type="match status" value="1"/>
</dbReference>
<dbReference type="InterPro" id="IPR005561">
    <property type="entry name" value="ANTAR"/>
</dbReference>
<feature type="domain" description="STAS" evidence="2">
    <location>
        <begin position="1"/>
        <end position="77"/>
    </location>
</feature>
<accession>A0A1S2PIM5</accession>
<dbReference type="InterPro" id="IPR036513">
    <property type="entry name" value="STAS_dom_sf"/>
</dbReference>
<dbReference type="InterPro" id="IPR002645">
    <property type="entry name" value="STAS_dom"/>
</dbReference>
<evidence type="ECO:0008006" key="6">
    <source>
        <dbReference type="Google" id="ProtNLM"/>
    </source>
</evidence>
<dbReference type="GO" id="GO:0003723">
    <property type="term" value="F:RNA binding"/>
    <property type="evidence" value="ECO:0007669"/>
    <property type="project" value="InterPro"/>
</dbReference>
<gene>
    <name evidence="4" type="ORF">BIV24_11805</name>
</gene>
<dbReference type="InterPro" id="IPR036388">
    <property type="entry name" value="WH-like_DNA-bd_sf"/>
</dbReference>
<proteinExistence type="predicted"/>
<protein>
    <recommendedName>
        <fullName evidence="6">Antitermination regulator</fullName>
    </recommendedName>
</protein>
<evidence type="ECO:0000259" key="3">
    <source>
        <dbReference type="PROSITE" id="PS50921"/>
    </source>
</evidence>
<dbReference type="SUPFAM" id="SSF52091">
    <property type="entry name" value="SpoIIaa-like"/>
    <property type="match status" value="1"/>
</dbReference>
<feature type="domain" description="ANTAR" evidence="3">
    <location>
        <begin position="113"/>
        <end position="174"/>
    </location>
</feature>
<reference evidence="4 5" key="1">
    <citation type="submission" date="2016-10" db="EMBL/GenBank/DDBJ databases">
        <title>Genome sequence of Streptomyces sp. MUSC 93.</title>
        <authorList>
            <person name="Lee L.-H."/>
            <person name="Ser H.-L."/>
            <person name="Law J.W.-F."/>
        </authorList>
    </citation>
    <scope>NUCLEOTIDE SEQUENCE [LARGE SCALE GENOMIC DNA]</scope>
    <source>
        <strain evidence="4 5">MUSC 93</strain>
    </source>
</reference>
<evidence type="ECO:0000313" key="4">
    <source>
        <dbReference type="EMBL" id="OIJ93649.1"/>
    </source>
</evidence>
<dbReference type="GO" id="GO:0043856">
    <property type="term" value="F:anti-sigma factor antagonist activity"/>
    <property type="evidence" value="ECO:0007669"/>
    <property type="project" value="TreeGrafter"/>
</dbReference>
<evidence type="ECO:0000259" key="2">
    <source>
        <dbReference type="PROSITE" id="PS50801"/>
    </source>
</evidence>
<dbReference type="EMBL" id="MLYP01000030">
    <property type="protein sequence ID" value="OIJ93649.1"/>
    <property type="molecule type" value="Genomic_DNA"/>
</dbReference>
<dbReference type="SMART" id="SM01012">
    <property type="entry name" value="ANTAR"/>
    <property type="match status" value="1"/>
</dbReference>
<dbReference type="STRING" id="1428652.BIV24_11805"/>
<dbReference type="InterPro" id="IPR058548">
    <property type="entry name" value="MlaB-like_STAS"/>
</dbReference>
<dbReference type="CDD" id="cd07043">
    <property type="entry name" value="STAS_anti-anti-sigma_factors"/>
    <property type="match status" value="1"/>
</dbReference>
<dbReference type="AlphaFoldDB" id="A0A1S2PIM5"/>
<dbReference type="PANTHER" id="PTHR33495">
    <property type="entry name" value="ANTI-SIGMA FACTOR ANTAGONIST TM_1081-RELATED-RELATED"/>
    <property type="match status" value="1"/>
</dbReference>
<dbReference type="PROSITE" id="PS50801">
    <property type="entry name" value="STAS"/>
    <property type="match status" value="1"/>
</dbReference>
<dbReference type="Gene3D" id="3.30.750.24">
    <property type="entry name" value="STAS domain"/>
    <property type="match status" value="1"/>
</dbReference>